<keyword evidence="1" id="KW-1133">Transmembrane helix</keyword>
<name>A0A8T7LZB0_9CHLR</name>
<dbReference type="RefSeq" id="WP_341468654.1">
    <property type="nucleotide sequence ID" value="NZ_CP128399.1"/>
</dbReference>
<dbReference type="Proteomes" id="UP000521676">
    <property type="component" value="Unassembled WGS sequence"/>
</dbReference>
<feature type="transmembrane region" description="Helical" evidence="1">
    <location>
        <begin position="148"/>
        <end position="164"/>
    </location>
</feature>
<gene>
    <name evidence="2" type="ORF">HXX08_03285</name>
    <name evidence="3" type="ORF">OZ401_000005</name>
</gene>
<feature type="transmembrane region" description="Helical" evidence="1">
    <location>
        <begin position="104"/>
        <end position="127"/>
    </location>
</feature>
<evidence type="ECO:0000313" key="2">
    <source>
        <dbReference type="EMBL" id="NWJ44879.1"/>
    </source>
</evidence>
<dbReference type="Proteomes" id="UP001431572">
    <property type="component" value="Chromosome 1"/>
</dbReference>
<evidence type="ECO:0000256" key="1">
    <source>
        <dbReference type="SAM" id="Phobius"/>
    </source>
</evidence>
<sequence length="194" mass="21843">MATRAIKNKGAMALLSAFAGLAWAGVIGFGVIYNVGVYGFWFPGRLLVYVLLLAAPALTFMPIGRMLNASWYGWLAVTGWFIFGFMLLFAAPNSTQNWQENLPSMLIFLLGLLLVIYSVSWPAFYLLGFRIYKTRVARYNMLRPHREAAFLSIYVISIFTMGALRLLNSTFIFALFLIFLAIELLILSRGKQNS</sequence>
<feature type="transmembrane region" description="Helical" evidence="1">
    <location>
        <begin position="170"/>
        <end position="188"/>
    </location>
</feature>
<feature type="transmembrane region" description="Helical" evidence="1">
    <location>
        <begin position="71"/>
        <end position="92"/>
    </location>
</feature>
<dbReference type="AlphaFoldDB" id="A0A8T7LZB0"/>
<accession>A0A8T7LZB0</accession>
<organism evidence="2 4">
    <name type="scientific">Candidatus Chlorohelix allophototropha</name>
    <dbReference type="NCBI Taxonomy" id="3003348"/>
    <lineage>
        <taxon>Bacteria</taxon>
        <taxon>Bacillati</taxon>
        <taxon>Chloroflexota</taxon>
        <taxon>Chloroflexia</taxon>
        <taxon>Candidatus Chloroheliales</taxon>
        <taxon>Candidatus Chloroheliaceae</taxon>
        <taxon>Candidatus Chlorohelix</taxon>
    </lineage>
</organism>
<keyword evidence="5" id="KW-1185">Reference proteome</keyword>
<evidence type="ECO:0000313" key="4">
    <source>
        <dbReference type="Proteomes" id="UP000521676"/>
    </source>
</evidence>
<proteinExistence type="predicted"/>
<keyword evidence="1" id="KW-0812">Transmembrane</keyword>
<keyword evidence="1" id="KW-0472">Membrane</keyword>
<feature type="transmembrane region" description="Helical" evidence="1">
    <location>
        <begin position="46"/>
        <end position="64"/>
    </location>
</feature>
<evidence type="ECO:0000313" key="5">
    <source>
        <dbReference type="Proteomes" id="UP001431572"/>
    </source>
</evidence>
<reference evidence="2 4" key="1">
    <citation type="submission" date="2020-06" db="EMBL/GenBank/DDBJ databases">
        <title>Anoxygenic phototrophic Chloroflexota member uses a Type I reaction center.</title>
        <authorList>
            <person name="Tsuji J.M."/>
            <person name="Shaw N.A."/>
            <person name="Nagashima S."/>
            <person name="Venkiteswaran J."/>
            <person name="Schiff S.L."/>
            <person name="Hanada S."/>
            <person name="Tank M."/>
            <person name="Neufeld J.D."/>
        </authorList>
    </citation>
    <scope>NUCLEOTIDE SEQUENCE [LARGE SCALE GENOMIC DNA]</scope>
    <source>
        <strain evidence="2">L227-S17</strain>
    </source>
</reference>
<evidence type="ECO:0000313" key="3">
    <source>
        <dbReference type="EMBL" id="WJW66761.1"/>
    </source>
</evidence>
<reference evidence="3" key="2">
    <citation type="journal article" date="2024" name="Nature">
        <title>Anoxygenic phototroph of the Chloroflexota uses a type I reaction centre.</title>
        <authorList>
            <person name="Tsuji J.M."/>
            <person name="Shaw N.A."/>
            <person name="Nagashima S."/>
            <person name="Venkiteswaran J.J."/>
            <person name="Schiff S.L."/>
            <person name="Watanabe T."/>
            <person name="Fukui M."/>
            <person name="Hanada S."/>
            <person name="Tank M."/>
            <person name="Neufeld J.D."/>
        </authorList>
    </citation>
    <scope>NUCLEOTIDE SEQUENCE</scope>
    <source>
        <strain evidence="3">L227-S17</strain>
    </source>
</reference>
<protein>
    <submittedName>
        <fullName evidence="2">Uncharacterized protein</fullName>
    </submittedName>
</protein>
<feature type="transmembrane region" description="Helical" evidence="1">
    <location>
        <begin position="12"/>
        <end position="34"/>
    </location>
</feature>
<dbReference type="EMBL" id="JACATZ010000001">
    <property type="protein sequence ID" value="NWJ44879.1"/>
    <property type="molecule type" value="Genomic_DNA"/>
</dbReference>
<dbReference type="EMBL" id="CP128399">
    <property type="protein sequence ID" value="WJW66761.1"/>
    <property type="molecule type" value="Genomic_DNA"/>
</dbReference>